<organism evidence="2 3">
    <name type="scientific">Roseibium aestuarii</name>
    <dbReference type="NCBI Taxonomy" id="2600299"/>
    <lineage>
        <taxon>Bacteria</taxon>
        <taxon>Pseudomonadati</taxon>
        <taxon>Pseudomonadota</taxon>
        <taxon>Alphaproteobacteria</taxon>
        <taxon>Hyphomicrobiales</taxon>
        <taxon>Stappiaceae</taxon>
        <taxon>Roseibium</taxon>
    </lineage>
</organism>
<dbReference type="Pfam" id="PF13468">
    <property type="entry name" value="Glyoxalase_3"/>
    <property type="match status" value="1"/>
</dbReference>
<proteinExistence type="predicted"/>
<dbReference type="Proteomes" id="UP001597327">
    <property type="component" value="Unassembled WGS sequence"/>
</dbReference>
<comment type="caution">
    <text evidence="2">The sequence shown here is derived from an EMBL/GenBank/DDBJ whole genome shotgun (WGS) entry which is preliminary data.</text>
</comment>
<dbReference type="PANTHER" id="PTHR40265">
    <property type="entry name" value="BLL2707 PROTEIN"/>
    <property type="match status" value="1"/>
</dbReference>
<dbReference type="SUPFAM" id="SSF54593">
    <property type="entry name" value="Glyoxalase/Bleomycin resistance protein/Dihydroxybiphenyl dioxygenase"/>
    <property type="match status" value="1"/>
</dbReference>
<evidence type="ECO:0000313" key="3">
    <source>
        <dbReference type="Proteomes" id="UP001597327"/>
    </source>
</evidence>
<sequence length="273" mass="29771">MTRGLDHIVVAVRDLEAAGAAWEALGFTVTPTNRHPWGTANKLVQLDGFFVELLTVADPEGITEATETEFSFGAFNRDFLARREGISMLVAQSEGAEADRADFERLGLKTWAPFGFERVANLPDGTTAQVAFDLTFATDPHGPALGFFTCHNKFPEHFWKPAFQTHENGAKTVATLYMVAGDPSDHHEFLGGFIGQREMRATSLGLDLPTPRGLIRVVTEDAYAYLLGEPARVSLPDERPCFAALEIACEGLLTRQVIPAGQLHGMTLILTPA</sequence>
<name>A0ABW4JRB1_9HYPH</name>
<dbReference type="RefSeq" id="WP_149891751.1">
    <property type="nucleotide sequence ID" value="NZ_JBHUFA010000001.1"/>
</dbReference>
<dbReference type="InterPro" id="IPR029068">
    <property type="entry name" value="Glyas_Bleomycin-R_OHBP_Dase"/>
</dbReference>
<dbReference type="InterPro" id="IPR025870">
    <property type="entry name" value="Glyoxalase-like_dom"/>
</dbReference>
<reference evidence="3" key="1">
    <citation type="journal article" date="2019" name="Int. J. Syst. Evol. Microbiol.">
        <title>The Global Catalogue of Microorganisms (GCM) 10K type strain sequencing project: providing services to taxonomists for standard genome sequencing and annotation.</title>
        <authorList>
            <consortium name="The Broad Institute Genomics Platform"/>
            <consortium name="The Broad Institute Genome Sequencing Center for Infectious Disease"/>
            <person name="Wu L."/>
            <person name="Ma J."/>
        </authorList>
    </citation>
    <scope>NUCLEOTIDE SEQUENCE [LARGE SCALE GENOMIC DNA]</scope>
    <source>
        <strain evidence="3">JCM 3369</strain>
    </source>
</reference>
<feature type="domain" description="Glyoxalase-like" evidence="1">
    <location>
        <begin position="5"/>
        <end position="189"/>
    </location>
</feature>
<evidence type="ECO:0000313" key="2">
    <source>
        <dbReference type="EMBL" id="MFD1694390.1"/>
    </source>
</evidence>
<dbReference type="PANTHER" id="PTHR40265:SF1">
    <property type="entry name" value="GLYOXALASE-LIKE DOMAIN-CONTAINING PROTEIN"/>
    <property type="match status" value="1"/>
</dbReference>
<gene>
    <name evidence="2" type="ORF">ACFSC7_02605</name>
</gene>
<dbReference type="CDD" id="cd06587">
    <property type="entry name" value="VOC"/>
    <property type="match status" value="1"/>
</dbReference>
<accession>A0ABW4JRB1</accession>
<evidence type="ECO:0000259" key="1">
    <source>
        <dbReference type="Pfam" id="PF13468"/>
    </source>
</evidence>
<protein>
    <submittedName>
        <fullName evidence="2">VOC family protein</fullName>
    </submittedName>
</protein>
<dbReference type="Gene3D" id="3.10.180.10">
    <property type="entry name" value="2,3-Dihydroxybiphenyl 1,2-Dioxygenase, domain 1"/>
    <property type="match status" value="1"/>
</dbReference>
<keyword evidence="3" id="KW-1185">Reference proteome</keyword>
<dbReference type="EMBL" id="JBHUFA010000001">
    <property type="protein sequence ID" value="MFD1694390.1"/>
    <property type="molecule type" value="Genomic_DNA"/>
</dbReference>